<evidence type="ECO:0000256" key="6">
    <source>
        <dbReference type="ARBA" id="ARBA00023136"/>
    </source>
</evidence>
<feature type="transmembrane region" description="Helical" evidence="8">
    <location>
        <begin position="333"/>
        <end position="355"/>
    </location>
</feature>
<dbReference type="Proteomes" id="UP000502065">
    <property type="component" value="Chromosome"/>
</dbReference>
<keyword evidence="12" id="KW-1185">Reference proteome</keyword>
<dbReference type="KEGG" id="aaqi:AAQM_2472"/>
<feature type="coiled-coil region" evidence="7">
    <location>
        <begin position="88"/>
        <end position="139"/>
    </location>
</feature>
<dbReference type="InterPro" id="IPR052702">
    <property type="entry name" value="MscS-like_channel"/>
</dbReference>
<dbReference type="RefSeq" id="WP_129095556.1">
    <property type="nucleotide sequence ID" value="NZ_CBCSAE010000003.1"/>
</dbReference>
<evidence type="ECO:0000259" key="9">
    <source>
        <dbReference type="Pfam" id="PF00924"/>
    </source>
</evidence>
<comment type="similarity">
    <text evidence="2">Belongs to the MscS (TC 1.A.23) family.</text>
</comment>
<dbReference type="PANTHER" id="PTHR30347:SF1">
    <property type="entry name" value="MECHANOSENSITIVE CHANNEL MSCK"/>
    <property type="match status" value="1"/>
</dbReference>
<evidence type="ECO:0000256" key="8">
    <source>
        <dbReference type="SAM" id="Phobius"/>
    </source>
</evidence>
<proteinExistence type="inferred from homology"/>
<dbReference type="InterPro" id="IPR011066">
    <property type="entry name" value="MscS_channel_C_sf"/>
</dbReference>
<evidence type="ECO:0000313" key="11">
    <source>
        <dbReference type="EMBL" id="QKE27164.1"/>
    </source>
</evidence>
<dbReference type="Pfam" id="PF21082">
    <property type="entry name" value="MS_channel_3rd"/>
    <property type="match status" value="1"/>
</dbReference>
<dbReference type="SUPFAM" id="SSF82861">
    <property type="entry name" value="Mechanosensitive channel protein MscS (YggB), transmembrane region"/>
    <property type="match status" value="1"/>
</dbReference>
<feature type="transmembrane region" description="Helical" evidence="8">
    <location>
        <begin position="376"/>
        <end position="395"/>
    </location>
</feature>
<reference evidence="11 12" key="1">
    <citation type="submission" date="2018-07" db="EMBL/GenBank/DDBJ databases">
        <title>Identification of phenol metabolism pathways in Arcobacter.</title>
        <authorList>
            <person name="Miller W.G."/>
            <person name="Yee E."/>
            <person name="Bono J.L."/>
        </authorList>
    </citation>
    <scope>NUCLEOTIDE SEQUENCE [LARGE SCALE GENOMIC DNA]</scope>
    <source>
        <strain evidence="11 12">W63</strain>
    </source>
</reference>
<name>A0AAE7B4I9_9BACT</name>
<dbReference type="InterPro" id="IPR049278">
    <property type="entry name" value="MS_channel_C"/>
</dbReference>
<dbReference type="AlphaFoldDB" id="A0AAE7B4I9"/>
<evidence type="ECO:0000256" key="7">
    <source>
        <dbReference type="SAM" id="Coils"/>
    </source>
</evidence>
<evidence type="ECO:0000256" key="3">
    <source>
        <dbReference type="ARBA" id="ARBA00022475"/>
    </source>
</evidence>
<dbReference type="InterPro" id="IPR006685">
    <property type="entry name" value="MscS_channel_2nd"/>
</dbReference>
<keyword evidence="6 8" id="KW-0472">Membrane</keyword>
<evidence type="ECO:0000256" key="2">
    <source>
        <dbReference type="ARBA" id="ARBA00008017"/>
    </source>
</evidence>
<dbReference type="Gene3D" id="2.30.30.60">
    <property type="match status" value="1"/>
</dbReference>
<comment type="subcellular location">
    <subcellularLocation>
        <location evidence="1">Cell membrane</location>
        <topology evidence="1">Multi-pass membrane protein</topology>
    </subcellularLocation>
</comment>
<dbReference type="InterPro" id="IPR023408">
    <property type="entry name" value="MscS_beta-dom_sf"/>
</dbReference>
<evidence type="ECO:0000256" key="4">
    <source>
        <dbReference type="ARBA" id="ARBA00022692"/>
    </source>
</evidence>
<keyword evidence="5 8" id="KW-1133">Transmembrane helix</keyword>
<evidence type="ECO:0000256" key="5">
    <source>
        <dbReference type="ARBA" id="ARBA00022989"/>
    </source>
</evidence>
<dbReference type="InterPro" id="IPR010920">
    <property type="entry name" value="LSM_dom_sf"/>
</dbReference>
<keyword evidence="7" id="KW-0175">Coiled coil</keyword>
<dbReference type="PANTHER" id="PTHR30347">
    <property type="entry name" value="POTASSIUM CHANNEL RELATED"/>
    <property type="match status" value="1"/>
</dbReference>
<sequence>MKLLLFIFLFSLNLFALNIDKTWYEQSSENLEKIYLEQLKKIEFQENNFSNEDKEQIDYQILLLKKLSTLVKQENNIKIQEVSKIEDLESYIKQIKEYIKLEKELTNRKNEYDDNIKKIELLEEQISKLTEKNSITSINSQLLYAFYKLKNKQNKFIIDKYIKNQNNFRKSLLDSLKNIKIPNNETLQAKITKIENIHEQILKEEKRLSLALDKAKISENEQKINSLNNEIDILKNEKSKVIDSMIYTKIEFLIPLLKNKDSKYFEINKGLQDFIEKSPETYTSLVELLKYLSREHLGVTKTTFIDTKESFFDILKYTWEEINNPIIPIGEGISILAISKFFLIFIIGFTIATFYKKKISNSTTHYLRNTSIATRTMLANLGYYFLVAITFVFGLKSVGIDLSSLTILVGALSVGIGFGLQNIVSNFISGIILIFEKSIQVGHIIEISTGLRGKVSQINMRSSVVTTFDNIDIIIPNSTLIQNNVINLTFSDDIRRLNVPFGVAYGCDIDEVIKIVLDSLQTSNLIYIRNMPQKAPKVRMTSMNTSSIDFELLVWISENPDENGVGSSNMSDFLIFLYKTLQKNNIEIPFPQMDIHLKRS</sequence>
<evidence type="ECO:0000259" key="10">
    <source>
        <dbReference type="Pfam" id="PF21082"/>
    </source>
</evidence>
<dbReference type="InterPro" id="IPR011014">
    <property type="entry name" value="MscS_channel_TM-2"/>
</dbReference>
<organism evidence="11 12">
    <name type="scientific">Arcobacter aquimarinus</name>
    <dbReference type="NCBI Taxonomy" id="1315211"/>
    <lineage>
        <taxon>Bacteria</taxon>
        <taxon>Pseudomonadati</taxon>
        <taxon>Campylobacterota</taxon>
        <taxon>Epsilonproteobacteria</taxon>
        <taxon>Campylobacterales</taxon>
        <taxon>Arcobacteraceae</taxon>
        <taxon>Arcobacter</taxon>
    </lineage>
</organism>
<accession>A0AAE7B4I9</accession>
<dbReference type="GO" id="GO:0005886">
    <property type="term" value="C:plasma membrane"/>
    <property type="evidence" value="ECO:0007669"/>
    <property type="project" value="UniProtKB-SubCell"/>
</dbReference>
<feature type="coiled-coil region" evidence="7">
    <location>
        <begin position="184"/>
        <end position="244"/>
    </location>
</feature>
<dbReference type="SUPFAM" id="SSF82689">
    <property type="entry name" value="Mechanosensitive channel protein MscS (YggB), C-terminal domain"/>
    <property type="match status" value="1"/>
</dbReference>
<dbReference type="GO" id="GO:0008381">
    <property type="term" value="F:mechanosensitive monoatomic ion channel activity"/>
    <property type="evidence" value="ECO:0007669"/>
    <property type="project" value="UniProtKB-ARBA"/>
</dbReference>
<keyword evidence="4 8" id="KW-0812">Transmembrane</keyword>
<dbReference type="Pfam" id="PF00924">
    <property type="entry name" value="MS_channel_2nd"/>
    <property type="match status" value="1"/>
</dbReference>
<gene>
    <name evidence="11" type="ORF">AAQM_2472</name>
</gene>
<dbReference type="SUPFAM" id="SSF50182">
    <property type="entry name" value="Sm-like ribonucleoproteins"/>
    <property type="match status" value="1"/>
</dbReference>
<keyword evidence="3" id="KW-1003">Cell membrane</keyword>
<dbReference type="Gene3D" id="1.10.287.1260">
    <property type="match status" value="1"/>
</dbReference>
<feature type="domain" description="Mechanosensitive ion channel MscS C-terminal" evidence="10">
    <location>
        <begin position="498"/>
        <end position="562"/>
    </location>
</feature>
<feature type="transmembrane region" description="Helical" evidence="8">
    <location>
        <begin position="407"/>
        <end position="435"/>
    </location>
</feature>
<evidence type="ECO:0000313" key="12">
    <source>
        <dbReference type="Proteomes" id="UP000502065"/>
    </source>
</evidence>
<protein>
    <submittedName>
        <fullName evidence="11">Small conductance mechanosensitive channel protein</fullName>
    </submittedName>
</protein>
<dbReference type="EMBL" id="CP030944">
    <property type="protein sequence ID" value="QKE27164.1"/>
    <property type="molecule type" value="Genomic_DNA"/>
</dbReference>
<feature type="domain" description="Mechanosensitive ion channel MscS" evidence="9">
    <location>
        <begin position="422"/>
        <end position="489"/>
    </location>
</feature>
<dbReference type="Gene3D" id="3.30.70.100">
    <property type="match status" value="1"/>
</dbReference>
<evidence type="ECO:0000256" key="1">
    <source>
        <dbReference type="ARBA" id="ARBA00004651"/>
    </source>
</evidence>